<sequence length="663" mass="67892">MRDPAPVTSPDDIPFRARLAAAARQEQFLTVVSREEASARFRAAVPHAALPAETVPLADALGRVLAGDIASPIDVPPFDRALVDGFAVRAADTQGAGAAAPRRLRLNHEILACGVAPSLSVDAGTATPIATGGVIPRGADAVVMVEQTEFFEDALAIDLVQAARPGQFIGYAGSDMAAGETVLRKGLRITAREIGMLAACGLAAVPVVRRPRVSVLSTGDELVPAGAPLPPGGLYDSNGPIVAASVTENGGEAVRLGIVRDDAVALSAALAQALAETDVVVLSGGTSKGAGDVSHRILRELGPPGILVHGVALKPGKPLCLAVADGKAIVVLPGFPTSAMFTFHDLVVPLIRALAGLPPREDEAVQAVLPQRVASELGRTEFVMAALTRTPEGLAALPVSKGSGAVTAFSQADGFFAVPAARSGVEAGETVSVTRLGAGLRPPDLILIGSHCVGLDHVVGLLAERGVRTRTLWVGSAGGLAALQRGECDLAALHLLDPETGRYNAPFLAEGFSLVPGWGRLQGVVFRPGDPLFDGGDARAAVAAAVARPDAVMVNRNVGSGTRALVDGLLGAKRPAGFWNQPRSHNAVAAAVAQGRADWGVAIATVARAYGLGFLPLTQERYDFAHAEIARDKPAVAAFLAVLAEAPTRAALRGLGFAMEAAP</sequence>
<dbReference type="InterPro" id="IPR036135">
    <property type="entry name" value="MoeA_linker/N_sf"/>
</dbReference>
<dbReference type="AlphaFoldDB" id="A0A1I2V7F5"/>
<dbReference type="GO" id="GO:0006777">
    <property type="term" value="P:Mo-molybdopterin cofactor biosynthetic process"/>
    <property type="evidence" value="ECO:0007669"/>
    <property type="project" value="UniProtKB-UniRule"/>
</dbReference>
<dbReference type="EMBL" id="FOPM01000013">
    <property type="protein sequence ID" value="SFG85003.1"/>
    <property type="molecule type" value="Genomic_DNA"/>
</dbReference>
<evidence type="ECO:0000256" key="2">
    <source>
        <dbReference type="ARBA" id="ARBA00005046"/>
    </source>
</evidence>
<dbReference type="Gene3D" id="3.40.980.10">
    <property type="entry name" value="MoaB/Mog-like domain"/>
    <property type="match status" value="1"/>
</dbReference>
<dbReference type="InterPro" id="IPR008284">
    <property type="entry name" value="MoCF_biosynth_CS"/>
</dbReference>
<comment type="similarity">
    <text evidence="3 6">Belongs to the MoeA family.</text>
</comment>
<comment type="catalytic activity">
    <reaction evidence="5">
        <text>adenylyl-molybdopterin + molybdate = Mo-molybdopterin + AMP + H(+)</text>
        <dbReference type="Rhea" id="RHEA:35047"/>
        <dbReference type="ChEBI" id="CHEBI:15378"/>
        <dbReference type="ChEBI" id="CHEBI:36264"/>
        <dbReference type="ChEBI" id="CHEBI:62727"/>
        <dbReference type="ChEBI" id="CHEBI:71302"/>
        <dbReference type="ChEBI" id="CHEBI:456215"/>
        <dbReference type="EC" id="2.10.1.1"/>
    </reaction>
</comment>
<dbReference type="SMART" id="SM00852">
    <property type="entry name" value="MoCF_biosynth"/>
    <property type="match status" value="1"/>
</dbReference>
<dbReference type="Gene3D" id="3.90.105.10">
    <property type="entry name" value="Molybdopterin biosynthesis moea protein, domain 2"/>
    <property type="match status" value="1"/>
</dbReference>
<dbReference type="PROSITE" id="PS01079">
    <property type="entry name" value="MOCF_BIOSYNTHESIS_2"/>
    <property type="match status" value="1"/>
</dbReference>
<accession>A0A1I2V7F5</accession>
<dbReference type="OrthoDB" id="9804758at2"/>
<dbReference type="GO" id="GO:0046872">
    <property type="term" value="F:metal ion binding"/>
    <property type="evidence" value="ECO:0007669"/>
    <property type="project" value="UniProtKB-UniRule"/>
</dbReference>
<reference evidence="9" key="1">
    <citation type="submission" date="2016-10" db="EMBL/GenBank/DDBJ databases">
        <authorList>
            <person name="Varghese N."/>
            <person name="Submissions S."/>
        </authorList>
    </citation>
    <scope>NUCLEOTIDE SEQUENCE [LARGE SCALE GENOMIC DNA]</scope>
    <source>
        <strain evidence="9">Gh-105</strain>
    </source>
</reference>
<dbReference type="Gene3D" id="2.170.190.11">
    <property type="entry name" value="Molybdopterin biosynthesis moea protein, domain 3"/>
    <property type="match status" value="1"/>
</dbReference>
<evidence type="ECO:0000256" key="1">
    <source>
        <dbReference type="ARBA" id="ARBA00002901"/>
    </source>
</evidence>
<evidence type="ECO:0000256" key="3">
    <source>
        <dbReference type="ARBA" id="ARBA00010763"/>
    </source>
</evidence>
<evidence type="ECO:0000256" key="6">
    <source>
        <dbReference type="RuleBase" id="RU365090"/>
    </source>
</evidence>
<dbReference type="Pfam" id="PF00994">
    <property type="entry name" value="MoCF_biosynth"/>
    <property type="match status" value="1"/>
</dbReference>
<dbReference type="EC" id="2.10.1.1" evidence="6"/>
<comment type="function">
    <text evidence="1 6">Catalyzes the insertion of molybdate into adenylated molybdopterin with the concomitant release of AMP.</text>
</comment>
<dbReference type="NCBIfam" id="NF011068">
    <property type="entry name" value="PRK14498.1"/>
    <property type="match status" value="1"/>
</dbReference>
<dbReference type="SUPFAM" id="SSF63867">
    <property type="entry name" value="MoeA C-terminal domain-like"/>
    <property type="match status" value="1"/>
</dbReference>
<keyword evidence="6" id="KW-0808">Transferase</keyword>
<evidence type="ECO:0000313" key="8">
    <source>
        <dbReference type="EMBL" id="SFG85003.1"/>
    </source>
</evidence>
<dbReference type="InterPro" id="IPR036425">
    <property type="entry name" value="MoaB/Mog-like_dom_sf"/>
</dbReference>
<keyword evidence="6" id="KW-0500">Molybdenum</keyword>
<dbReference type="Proteomes" id="UP000199229">
    <property type="component" value="Unassembled WGS sequence"/>
</dbReference>
<dbReference type="GO" id="GO:0061599">
    <property type="term" value="F:molybdopterin molybdotransferase activity"/>
    <property type="evidence" value="ECO:0007669"/>
    <property type="project" value="UniProtKB-UniRule"/>
</dbReference>
<dbReference type="CDD" id="cd00887">
    <property type="entry name" value="MoeA"/>
    <property type="match status" value="1"/>
</dbReference>
<gene>
    <name evidence="8" type="ORF">SAMN05192565_11398</name>
</gene>
<dbReference type="SUPFAM" id="SSF53218">
    <property type="entry name" value="Molybdenum cofactor biosynthesis proteins"/>
    <property type="match status" value="1"/>
</dbReference>
<dbReference type="NCBIfam" id="NF045515">
    <property type="entry name" value="Glp_gephyrin"/>
    <property type="match status" value="1"/>
</dbReference>
<keyword evidence="6" id="KW-0479">Metal-binding</keyword>
<keyword evidence="6" id="KW-0460">Magnesium</keyword>
<dbReference type="SUPFAM" id="SSF63882">
    <property type="entry name" value="MoeA N-terminal region -like"/>
    <property type="match status" value="1"/>
</dbReference>
<dbReference type="Pfam" id="PF03453">
    <property type="entry name" value="MoeA_N"/>
    <property type="match status" value="1"/>
</dbReference>
<name>A0A1I2V7F5_9HYPH</name>
<keyword evidence="4 6" id="KW-0501">Molybdenum cofactor biosynthesis</keyword>
<feature type="domain" description="MoaB/Mog" evidence="7">
    <location>
        <begin position="214"/>
        <end position="353"/>
    </location>
</feature>
<evidence type="ECO:0000313" key="9">
    <source>
        <dbReference type="Proteomes" id="UP000199229"/>
    </source>
</evidence>
<dbReference type="PANTHER" id="PTHR10192:SF5">
    <property type="entry name" value="GEPHYRIN"/>
    <property type="match status" value="1"/>
</dbReference>
<keyword evidence="9" id="KW-1185">Reference proteome</keyword>
<evidence type="ECO:0000259" key="7">
    <source>
        <dbReference type="SMART" id="SM00852"/>
    </source>
</evidence>
<evidence type="ECO:0000256" key="4">
    <source>
        <dbReference type="ARBA" id="ARBA00023150"/>
    </source>
</evidence>
<dbReference type="PANTHER" id="PTHR10192">
    <property type="entry name" value="MOLYBDOPTERIN BIOSYNTHESIS PROTEIN"/>
    <property type="match status" value="1"/>
</dbReference>
<dbReference type="STRING" id="582675.SAMN05192565_11398"/>
<dbReference type="InterPro" id="IPR024370">
    <property type="entry name" value="PBP_domain"/>
</dbReference>
<dbReference type="InterPro" id="IPR005110">
    <property type="entry name" value="MoeA_linker/N"/>
</dbReference>
<dbReference type="Pfam" id="PF03454">
    <property type="entry name" value="MoeA_C"/>
    <property type="match status" value="1"/>
</dbReference>
<dbReference type="GO" id="GO:0005737">
    <property type="term" value="C:cytoplasm"/>
    <property type="evidence" value="ECO:0007669"/>
    <property type="project" value="TreeGrafter"/>
</dbReference>
<proteinExistence type="inferred from homology"/>
<dbReference type="Gene3D" id="2.40.340.10">
    <property type="entry name" value="MoeA, C-terminal, domain IV"/>
    <property type="match status" value="1"/>
</dbReference>
<dbReference type="UniPathway" id="UPA00344"/>
<evidence type="ECO:0000256" key="5">
    <source>
        <dbReference type="ARBA" id="ARBA00047317"/>
    </source>
</evidence>
<dbReference type="NCBIfam" id="TIGR00177">
    <property type="entry name" value="molyb_syn"/>
    <property type="match status" value="1"/>
</dbReference>
<protein>
    <recommendedName>
        <fullName evidence="6">Molybdopterin molybdenumtransferase</fullName>
        <ecNumber evidence="6">2.10.1.1</ecNumber>
    </recommendedName>
</protein>
<dbReference type="RefSeq" id="WP_091972418.1">
    <property type="nucleotide sequence ID" value="NZ_FOPM01000013.1"/>
</dbReference>
<dbReference type="InterPro" id="IPR036688">
    <property type="entry name" value="MoeA_C_domain_IV_sf"/>
</dbReference>
<dbReference type="InterPro" id="IPR001453">
    <property type="entry name" value="MoaB/Mog_dom"/>
</dbReference>
<comment type="cofactor">
    <cofactor evidence="6">
        <name>Mg(2+)</name>
        <dbReference type="ChEBI" id="CHEBI:18420"/>
    </cofactor>
</comment>
<dbReference type="SUPFAM" id="SSF53850">
    <property type="entry name" value="Periplasmic binding protein-like II"/>
    <property type="match status" value="1"/>
</dbReference>
<dbReference type="Pfam" id="PF12727">
    <property type="entry name" value="PBP_like"/>
    <property type="match status" value="1"/>
</dbReference>
<dbReference type="InterPro" id="IPR038987">
    <property type="entry name" value="MoeA-like"/>
</dbReference>
<organism evidence="8 9">
    <name type="scientific">Methylobacterium gossipiicola</name>
    <dbReference type="NCBI Taxonomy" id="582675"/>
    <lineage>
        <taxon>Bacteria</taxon>
        <taxon>Pseudomonadati</taxon>
        <taxon>Pseudomonadota</taxon>
        <taxon>Alphaproteobacteria</taxon>
        <taxon>Hyphomicrobiales</taxon>
        <taxon>Methylobacteriaceae</taxon>
        <taxon>Methylobacterium</taxon>
    </lineage>
</organism>
<dbReference type="InterPro" id="IPR005111">
    <property type="entry name" value="MoeA_C_domain_IV"/>
</dbReference>
<comment type="pathway">
    <text evidence="2 6">Cofactor biosynthesis; molybdopterin biosynthesis.</text>
</comment>